<gene>
    <name evidence="1" type="ORF">O6H91_12G010200</name>
</gene>
<accession>A0ACC2BYY7</accession>
<dbReference type="EMBL" id="CM055103">
    <property type="protein sequence ID" value="KAJ7534922.1"/>
    <property type="molecule type" value="Genomic_DNA"/>
</dbReference>
<protein>
    <submittedName>
        <fullName evidence="1">Uncharacterized protein</fullName>
    </submittedName>
</protein>
<evidence type="ECO:0000313" key="1">
    <source>
        <dbReference type="EMBL" id="KAJ7534922.1"/>
    </source>
</evidence>
<proteinExistence type="predicted"/>
<comment type="caution">
    <text evidence="1">The sequence shown here is derived from an EMBL/GenBank/DDBJ whole genome shotgun (WGS) entry which is preliminary data.</text>
</comment>
<evidence type="ECO:0000313" key="2">
    <source>
        <dbReference type="Proteomes" id="UP001162992"/>
    </source>
</evidence>
<sequence length="372" mass="41582">MEMELVNFVSPPLPECQILRQCSSSSSREGLCFRGFVASLSLSPSQRLGCKLTHIVCGAALRGLDRAQITRKSWEWKVECRPFRVEELETIPQQSWNTATVIQAEDLTSEARCITVEAECSREIILLDDSYSFPGQLAQLKINGGETIRLSVSSPPIPSEANHNVLYKLKGDIPTGTTKVRQFTLSVKAPVDLHVTKQDGPAVFDLKVGDQVELGPFLLTAMDLRPVMCFHQYPTLLFFASGKGIAIARSIIEARDGDFGSLNFDLRQEIRLYYSAPTPSLLMYKERFNQWEKKKMKVRLTVDAIAGQTWDGHVGTLSQLWDADDLEYDPETTAVVVCAEKNEEDIDKLLDDAGIPEEQIEKWDSNPSPALL</sequence>
<dbReference type="Proteomes" id="UP001162992">
    <property type="component" value="Chromosome 12"/>
</dbReference>
<organism evidence="1 2">
    <name type="scientific">Diphasiastrum complanatum</name>
    <name type="common">Issler's clubmoss</name>
    <name type="synonym">Lycopodium complanatum</name>
    <dbReference type="NCBI Taxonomy" id="34168"/>
    <lineage>
        <taxon>Eukaryota</taxon>
        <taxon>Viridiplantae</taxon>
        <taxon>Streptophyta</taxon>
        <taxon>Embryophyta</taxon>
        <taxon>Tracheophyta</taxon>
        <taxon>Lycopodiopsida</taxon>
        <taxon>Lycopodiales</taxon>
        <taxon>Lycopodiaceae</taxon>
        <taxon>Lycopodioideae</taxon>
        <taxon>Diphasiastrum</taxon>
    </lineage>
</organism>
<reference evidence="2" key="1">
    <citation type="journal article" date="2024" name="Proc. Natl. Acad. Sci. U.S.A.">
        <title>Extraordinary preservation of gene collinearity over three hundred million years revealed in homosporous lycophytes.</title>
        <authorList>
            <person name="Li C."/>
            <person name="Wickell D."/>
            <person name="Kuo L.Y."/>
            <person name="Chen X."/>
            <person name="Nie B."/>
            <person name="Liao X."/>
            <person name="Peng D."/>
            <person name="Ji J."/>
            <person name="Jenkins J."/>
            <person name="Williams M."/>
            <person name="Shu S."/>
            <person name="Plott C."/>
            <person name="Barry K."/>
            <person name="Rajasekar S."/>
            <person name="Grimwood J."/>
            <person name="Han X."/>
            <person name="Sun S."/>
            <person name="Hou Z."/>
            <person name="He W."/>
            <person name="Dai G."/>
            <person name="Sun C."/>
            <person name="Schmutz J."/>
            <person name="Leebens-Mack J.H."/>
            <person name="Li F.W."/>
            <person name="Wang L."/>
        </authorList>
    </citation>
    <scope>NUCLEOTIDE SEQUENCE [LARGE SCALE GENOMIC DNA]</scope>
    <source>
        <strain evidence="2">cv. PW_Plant_1</strain>
    </source>
</reference>
<keyword evidence="2" id="KW-1185">Reference proteome</keyword>
<name>A0ACC2BYY7_DIPCM</name>